<accession>A0A4P9XMH8</accession>
<evidence type="ECO:0000313" key="2">
    <source>
        <dbReference type="Proteomes" id="UP000271241"/>
    </source>
</evidence>
<dbReference type="Proteomes" id="UP000271241">
    <property type="component" value="Unassembled WGS sequence"/>
</dbReference>
<evidence type="ECO:0008006" key="3">
    <source>
        <dbReference type="Google" id="ProtNLM"/>
    </source>
</evidence>
<name>A0A4P9XMH8_9FUNG</name>
<dbReference type="InterPro" id="IPR052436">
    <property type="entry name" value="LTO1_adapter"/>
</dbReference>
<dbReference type="PANTHER" id="PTHR28532:SF1">
    <property type="entry name" value="ORAL CANCER OVEREXPRESSED 1"/>
    <property type="match status" value="1"/>
</dbReference>
<protein>
    <recommendedName>
        <fullName evidence="3">Essential protein Yae1 N-terminal domain-containing protein</fullName>
    </recommendedName>
</protein>
<evidence type="ECO:0000313" key="1">
    <source>
        <dbReference type="EMBL" id="RKP07114.1"/>
    </source>
</evidence>
<sequence length="149" mass="15827">MSTAPASDTVTPVASLDDLLHLEERFQAVGRTQGERDGERLGVEEGRALGRQRGLDIGLELGYYAAFATCWSTLIARRPENFTARATKTLAALSAALDAFPEDNQLSVDALALLGRARAKFKAAATVLGVARTLAYMPAASDAAPSLNY</sequence>
<dbReference type="STRING" id="78915.A0A4P9XMH8"/>
<reference evidence="2" key="1">
    <citation type="journal article" date="2018" name="Nat. Microbiol.">
        <title>Leveraging single-cell genomics to expand the fungal tree of life.</title>
        <authorList>
            <person name="Ahrendt S.R."/>
            <person name="Quandt C.A."/>
            <person name="Ciobanu D."/>
            <person name="Clum A."/>
            <person name="Salamov A."/>
            <person name="Andreopoulos B."/>
            <person name="Cheng J.F."/>
            <person name="Woyke T."/>
            <person name="Pelin A."/>
            <person name="Henrissat B."/>
            <person name="Reynolds N.K."/>
            <person name="Benny G.L."/>
            <person name="Smith M.E."/>
            <person name="James T.Y."/>
            <person name="Grigoriev I.V."/>
        </authorList>
    </citation>
    <scope>NUCLEOTIDE SEQUENCE [LARGE SCALE GENOMIC DNA]</scope>
    <source>
        <strain evidence="2">RSA 1356</strain>
    </source>
</reference>
<dbReference type="PANTHER" id="PTHR28532">
    <property type="entry name" value="GEO13458P1"/>
    <property type="match status" value="1"/>
</dbReference>
<dbReference type="OrthoDB" id="48036at2759"/>
<gene>
    <name evidence="1" type="ORF">THASP1DRAFT_31075</name>
</gene>
<dbReference type="EMBL" id="KZ992764">
    <property type="protein sequence ID" value="RKP07114.1"/>
    <property type="molecule type" value="Genomic_DNA"/>
</dbReference>
<keyword evidence="2" id="KW-1185">Reference proteome</keyword>
<proteinExistence type="predicted"/>
<organism evidence="1 2">
    <name type="scientific">Thamnocephalis sphaerospora</name>
    <dbReference type="NCBI Taxonomy" id="78915"/>
    <lineage>
        <taxon>Eukaryota</taxon>
        <taxon>Fungi</taxon>
        <taxon>Fungi incertae sedis</taxon>
        <taxon>Zoopagomycota</taxon>
        <taxon>Zoopagomycotina</taxon>
        <taxon>Zoopagomycetes</taxon>
        <taxon>Zoopagales</taxon>
        <taxon>Sigmoideomycetaceae</taxon>
        <taxon>Thamnocephalis</taxon>
    </lineage>
</organism>
<dbReference type="AlphaFoldDB" id="A0A4P9XMH8"/>